<dbReference type="PANTHER" id="PTHR34054:SF16">
    <property type="entry name" value="MEMBRANE LIPOPROTEIN"/>
    <property type="match status" value="1"/>
</dbReference>
<comment type="caution">
    <text evidence="2">The sequence shown here is derived from an EMBL/GenBank/DDBJ whole genome shotgun (WGS) entry which is preliminary data.</text>
</comment>
<protein>
    <submittedName>
        <fullName evidence="2">Uncharacterized protein</fullName>
    </submittedName>
</protein>
<dbReference type="Proteomes" id="UP000326396">
    <property type="component" value="Linkage Group LG7"/>
</dbReference>
<evidence type="ECO:0000313" key="2">
    <source>
        <dbReference type="EMBL" id="KAD3068251.1"/>
    </source>
</evidence>
<sequence length="288" mass="33003">MSSFSGLEIGLGVIFGCILLVLSVELYYLLWWKKRYSKNREDVENQHFSSAKITPRTFFCYTSCWKTSKCSKTQVKDLHPHIKQQDSDMVVGQDLELQRLEDESLDLELMRLHNLRGPPRFLFTINEETKEDLESEVSKRGSRSRSLSDILDTLGTPFLSPLPSPPFKVQQHHTSEVYNHHGLNPLFESNEYAINKMESSPPPKFKFLRDAEEKLLKKLMHMEGEKRIVFENMNQDPQKPAEKDGSFMKFAVSKGKSEGGHHLVSTRSKVLPLPCSPSATMAPVEKKC</sequence>
<reference evidence="2 3" key="1">
    <citation type="submission" date="2019-05" db="EMBL/GenBank/DDBJ databases">
        <title>Mikania micrantha, genome provides insights into the molecular mechanism of rapid growth.</title>
        <authorList>
            <person name="Liu B."/>
        </authorList>
    </citation>
    <scope>NUCLEOTIDE SEQUENCE [LARGE SCALE GENOMIC DNA]</scope>
    <source>
        <strain evidence="2">NLD-2019</strain>
        <tissue evidence="2">Leaf</tissue>
    </source>
</reference>
<keyword evidence="1" id="KW-0812">Transmembrane</keyword>
<dbReference type="EMBL" id="SZYD01000017">
    <property type="protein sequence ID" value="KAD3068251.1"/>
    <property type="molecule type" value="Genomic_DNA"/>
</dbReference>
<accession>A0A5N6M3F1</accession>
<dbReference type="OrthoDB" id="1707227at2759"/>
<dbReference type="AlphaFoldDB" id="A0A5N6M3F1"/>
<gene>
    <name evidence="2" type="ORF">E3N88_36131</name>
</gene>
<keyword evidence="3" id="KW-1185">Reference proteome</keyword>
<dbReference type="PANTHER" id="PTHR34054">
    <property type="entry name" value="EXPRESSED PROTEIN"/>
    <property type="match status" value="1"/>
</dbReference>
<evidence type="ECO:0000313" key="3">
    <source>
        <dbReference type="Proteomes" id="UP000326396"/>
    </source>
</evidence>
<dbReference type="InterPro" id="IPR045884">
    <property type="entry name" value="At5g59350-like"/>
</dbReference>
<organism evidence="2 3">
    <name type="scientific">Mikania micrantha</name>
    <name type="common">bitter vine</name>
    <dbReference type="NCBI Taxonomy" id="192012"/>
    <lineage>
        <taxon>Eukaryota</taxon>
        <taxon>Viridiplantae</taxon>
        <taxon>Streptophyta</taxon>
        <taxon>Embryophyta</taxon>
        <taxon>Tracheophyta</taxon>
        <taxon>Spermatophyta</taxon>
        <taxon>Magnoliopsida</taxon>
        <taxon>eudicotyledons</taxon>
        <taxon>Gunneridae</taxon>
        <taxon>Pentapetalae</taxon>
        <taxon>asterids</taxon>
        <taxon>campanulids</taxon>
        <taxon>Asterales</taxon>
        <taxon>Asteraceae</taxon>
        <taxon>Asteroideae</taxon>
        <taxon>Heliantheae alliance</taxon>
        <taxon>Eupatorieae</taxon>
        <taxon>Mikania</taxon>
    </lineage>
</organism>
<feature type="transmembrane region" description="Helical" evidence="1">
    <location>
        <begin position="6"/>
        <end position="30"/>
    </location>
</feature>
<proteinExistence type="predicted"/>
<keyword evidence="1" id="KW-1133">Transmembrane helix</keyword>
<evidence type="ECO:0000256" key="1">
    <source>
        <dbReference type="SAM" id="Phobius"/>
    </source>
</evidence>
<name>A0A5N6M3F1_9ASTR</name>
<keyword evidence="1" id="KW-0472">Membrane</keyword>